<evidence type="ECO:0000259" key="1">
    <source>
        <dbReference type="Pfam" id="PF10566"/>
    </source>
</evidence>
<dbReference type="PANTHER" id="PTHR35803:SF3">
    <property type="entry name" value="ALPHA-GLUCOSIDASE"/>
    <property type="match status" value="1"/>
</dbReference>
<keyword evidence="3" id="KW-0326">Glycosidase</keyword>
<dbReference type="EMBL" id="VSSQ01023477">
    <property type="protein sequence ID" value="MPM70441.1"/>
    <property type="molecule type" value="Genomic_DNA"/>
</dbReference>
<organism evidence="3">
    <name type="scientific">bioreactor metagenome</name>
    <dbReference type="NCBI Taxonomy" id="1076179"/>
    <lineage>
        <taxon>unclassified sequences</taxon>
        <taxon>metagenomes</taxon>
        <taxon>ecological metagenomes</taxon>
    </lineage>
</organism>
<dbReference type="InterPro" id="IPR013785">
    <property type="entry name" value="Aldolase_TIM"/>
</dbReference>
<name>A0A645C0I2_9ZZZZ</name>
<evidence type="ECO:0000313" key="3">
    <source>
        <dbReference type="EMBL" id="MPM70441.1"/>
    </source>
</evidence>
<dbReference type="Pfam" id="PF10566">
    <property type="entry name" value="Glyco_hydro_97"/>
    <property type="match status" value="1"/>
</dbReference>
<dbReference type="InterPro" id="IPR019563">
    <property type="entry name" value="GH97_catalytic"/>
</dbReference>
<sequence length="398" mass="45582">MYSRTDMVTPYATPWKIILLAETAGELLENNDIVLNLNSSCEVADTNWIKPGKIMRSTVLGTQEAMECIDFCEQHNMQYILFDWKWYGPAFDYASDATKVIPEIDMRKVVAYGKSKNIGVWLYVNHHALEKQASELFPTLEEWGIAGVKFGFVQFKTHRWATWVHDLVKLAARYHLMVNIHDEFRPSGFSRTYPNLLTQEGICGNEEFPDATHNTILPFTRMINGAADYTICYYDKRLKTTHAHQLAASVIFYSPLMTLFWYDRPSFYSGEKEVEFFETLPTVFDDTKVISGEPGKSAIIARRSADEWFVGGITNNKGSDETVKLNFLEKGKEYLARIYTDGDVDIKSKTSVRCTYVRIDSSQTLHFKLKPSGGVAIHILPLLKSEWGKYTKYKGRTI</sequence>
<dbReference type="InterPro" id="IPR017853">
    <property type="entry name" value="GH"/>
</dbReference>
<dbReference type="GO" id="GO:0004557">
    <property type="term" value="F:alpha-galactosidase activity"/>
    <property type="evidence" value="ECO:0007669"/>
    <property type="project" value="UniProtKB-EC"/>
</dbReference>
<reference evidence="3" key="1">
    <citation type="submission" date="2019-08" db="EMBL/GenBank/DDBJ databases">
        <authorList>
            <person name="Kucharzyk K."/>
            <person name="Murdoch R.W."/>
            <person name="Higgins S."/>
            <person name="Loffler F."/>
        </authorList>
    </citation>
    <scope>NUCLEOTIDE SEQUENCE</scope>
</reference>
<dbReference type="EC" id="3.2.1.22" evidence="3"/>
<feature type="domain" description="Glycosyl-hydrolase 97 C-terminal oligomerisation" evidence="2">
    <location>
        <begin position="284"/>
        <end position="379"/>
    </location>
</feature>
<dbReference type="PANTHER" id="PTHR35803">
    <property type="entry name" value="GLUCAN 1,4-ALPHA-GLUCOSIDASE SUSB-RELATED"/>
    <property type="match status" value="1"/>
</dbReference>
<protein>
    <submittedName>
        <fullName evidence="3">Retaining alpha-galactosidase</fullName>
        <ecNumber evidence="3">3.2.1.22</ecNumber>
    </submittedName>
</protein>
<dbReference type="AlphaFoldDB" id="A0A645C0I2"/>
<evidence type="ECO:0000259" key="2">
    <source>
        <dbReference type="Pfam" id="PF14509"/>
    </source>
</evidence>
<dbReference type="Gene3D" id="3.20.20.70">
    <property type="entry name" value="Aldolase class I"/>
    <property type="match status" value="1"/>
</dbReference>
<dbReference type="InterPro" id="IPR052720">
    <property type="entry name" value="Glycosyl_hydrolase_97"/>
</dbReference>
<dbReference type="Pfam" id="PF14509">
    <property type="entry name" value="GH97_C"/>
    <property type="match status" value="1"/>
</dbReference>
<accession>A0A645C0I2</accession>
<keyword evidence="3" id="KW-0378">Hydrolase</keyword>
<feature type="domain" description="Glycosyl-hydrolase 97 catalytic" evidence="1">
    <location>
        <begin position="61"/>
        <end position="202"/>
    </location>
</feature>
<comment type="caution">
    <text evidence="3">The sequence shown here is derived from an EMBL/GenBank/DDBJ whole genome shotgun (WGS) entry which is preliminary data.</text>
</comment>
<dbReference type="InterPro" id="IPR029483">
    <property type="entry name" value="GH97_C"/>
</dbReference>
<gene>
    <name evidence="3" type="ORF">SDC9_117396</name>
</gene>
<dbReference type="SUPFAM" id="SSF51445">
    <property type="entry name" value="(Trans)glycosidases"/>
    <property type="match status" value="1"/>
</dbReference>
<proteinExistence type="predicted"/>